<dbReference type="Gene3D" id="3.40.50.2000">
    <property type="entry name" value="Glycogen Phosphorylase B"/>
    <property type="match status" value="2"/>
</dbReference>
<dbReference type="AlphaFoldDB" id="A0A2M7D6P1"/>
<dbReference type="Pfam" id="PF00534">
    <property type="entry name" value="Glycos_transf_1"/>
    <property type="match status" value="1"/>
</dbReference>
<dbReference type="InterPro" id="IPR001296">
    <property type="entry name" value="Glyco_trans_1"/>
</dbReference>
<dbReference type="EMBL" id="PEUE01000024">
    <property type="protein sequence ID" value="PIV38661.1"/>
    <property type="molecule type" value="Genomic_DNA"/>
</dbReference>
<feature type="domain" description="Glycosyl transferase family 1" evidence="1">
    <location>
        <begin position="7"/>
        <end position="85"/>
    </location>
</feature>
<name>A0A2M7D6P1_9BACT</name>
<dbReference type="Proteomes" id="UP000229247">
    <property type="component" value="Unassembled WGS sequence"/>
</dbReference>
<organism evidence="2 3">
    <name type="scientific">Candidatus Portnoybacteria bacterium CG02_land_8_20_14_3_00_45_8</name>
    <dbReference type="NCBI Taxonomy" id="1974807"/>
    <lineage>
        <taxon>Bacteria</taxon>
        <taxon>Candidatus Portnoyibacteriota</taxon>
    </lineage>
</organism>
<proteinExistence type="predicted"/>
<evidence type="ECO:0000313" key="2">
    <source>
        <dbReference type="EMBL" id="PIV38661.1"/>
    </source>
</evidence>
<dbReference type="GO" id="GO:0016757">
    <property type="term" value="F:glycosyltransferase activity"/>
    <property type="evidence" value="ECO:0007669"/>
    <property type="project" value="InterPro"/>
</dbReference>
<dbReference type="PANTHER" id="PTHR12526">
    <property type="entry name" value="GLYCOSYLTRANSFERASE"/>
    <property type="match status" value="1"/>
</dbReference>
<dbReference type="SUPFAM" id="SSF53756">
    <property type="entry name" value="UDP-Glycosyltransferase/glycogen phosphorylase"/>
    <property type="match status" value="1"/>
</dbReference>
<evidence type="ECO:0000313" key="3">
    <source>
        <dbReference type="Proteomes" id="UP000229247"/>
    </source>
</evidence>
<protein>
    <recommendedName>
        <fullName evidence="1">Glycosyl transferase family 1 domain-containing protein</fullName>
    </recommendedName>
</protein>
<gene>
    <name evidence="2" type="ORF">COS30_00870</name>
</gene>
<sequence>MRYLPAFQVYVQPSLKEGFGYSVLEALAAGLPIVASYVGGLPELIKNEENGFLVLPRNPDMLAKKIMELLQNPALAAKFSQAAKQKIQEFSLDKMVKETEKIYLN</sequence>
<reference evidence="3" key="1">
    <citation type="submission" date="2017-09" db="EMBL/GenBank/DDBJ databases">
        <title>Depth-based differentiation of microbial function through sediment-hosted aquifers and enrichment of novel symbionts in the deep terrestrial subsurface.</title>
        <authorList>
            <person name="Probst A.J."/>
            <person name="Ladd B."/>
            <person name="Jarett J.K."/>
            <person name="Geller-Mcgrath D.E."/>
            <person name="Sieber C.M.K."/>
            <person name="Emerson J.B."/>
            <person name="Anantharaman K."/>
            <person name="Thomas B.C."/>
            <person name="Malmstrom R."/>
            <person name="Stieglmeier M."/>
            <person name="Klingl A."/>
            <person name="Woyke T."/>
            <person name="Ryan C.M."/>
            <person name="Banfield J.F."/>
        </authorList>
    </citation>
    <scope>NUCLEOTIDE SEQUENCE [LARGE SCALE GENOMIC DNA]</scope>
</reference>
<accession>A0A2M7D6P1</accession>
<dbReference type="CDD" id="cd03801">
    <property type="entry name" value="GT4_PimA-like"/>
    <property type="match status" value="1"/>
</dbReference>
<evidence type="ECO:0000259" key="1">
    <source>
        <dbReference type="Pfam" id="PF00534"/>
    </source>
</evidence>
<comment type="caution">
    <text evidence="2">The sequence shown here is derived from an EMBL/GenBank/DDBJ whole genome shotgun (WGS) entry which is preliminary data.</text>
</comment>